<feature type="domain" description="DUF2341" evidence="1">
    <location>
        <begin position="217"/>
        <end position="291"/>
    </location>
</feature>
<accession>A0A7C5I4P0</accession>
<reference evidence="2" key="1">
    <citation type="journal article" date="2020" name="mSystems">
        <title>Genome- and Community-Level Interaction Insights into Carbon Utilization and Element Cycling Functions of Hydrothermarchaeota in Hydrothermal Sediment.</title>
        <authorList>
            <person name="Zhou Z."/>
            <person name="Liu Y."/>
            <person name="Xu W."/>
            <person name="Pan J."/>
            <person name="Luo Z.H."/>
            <person name="Li M."/>
        </authorList>
    </citation>
    <scope>NUCLEOTIDE SEQUENCE [LARGE SCALE GENOMIC DNA]</scope>
    <source>
        <strain evidence="2">HyVt-94</strain>
    </source>
</reference>
<organism evidence="2">
    <name type="scientific">candidate division WOR-3 bacterium</name>
    <dbReference type="NCBI Taxonomy" id="2052148"/>
    <lineage>
        <taxon>Bacteria</taxon>
        <taxon>Bacteria division WOR-3</taxon>
    </lineage>
</organism>
<feature type="non-terminal residue" evidence="2">
    <location>
        <position position="1"/>
    </location>
</feature>
<evidence type="ECO:0000313" key="2">
    <source>
        <dbReference type="EMBL" id="HHF58247.1"/>
    </source>
</evidence>
<evidence type="ECO:0000259" key="1">
    <source>
        <dbReference type="Pfam" id="PF10102"/>
    </source>
</evidence>
<gene>
    <name evidence="2" type="ORF">ENL41_02355</name>
</gene>
<proteinExistence type="predicted"/>
<dbReference type="AlphaFoldDB" id="A0A7C5I4P0"/>
<comment type="caution">
    <text evidence="2">The sequence shown here is derived from an EMBL/GenBank/DDBJ whole genome shotgun (WGS) entry which is preliminary data.</text>
</comment>
<protein>
    <submittedName>
        <fullName evidence="2">DUF2341 domain-containing protein</fullName>
    </submittedName>
</protein>
<name>A0A7C5I4P0_UNCW3</name>
<dbReference type="Proteomes" id="UP000886014">
    <property type="component" value="Unassembled WGS sequence"/>
</dbReference>
<dbReference type="InterPro" id="IPR018765">
    <property type="entry name" value="DUF2341"/>
</dbReference>
<dbReference type="EMBL" id="DRTV01000164">
    <property type="protein sequence ID" value="HHF58247.1"/>
    <property type="molecule type" value="Genomic_DNA"/>
</dbReference>
<sequence length="661" mass="74336">APLDSFRVVIKARIPNITITDFSGKVVYNGSIPKTTDYVYAIIDLQNLEDPLFSAMTGGRYYRSIKACSYPYPELIEKPLKVLDGNGSSDETRVIGLFSREVSPDRIYFGDFYPRDGAHAYVILNGSLTETTAPIIVNTTINGIPISPTRIFEEGDRGVLVFGNVSGGVQGWCALDYGYRVNVTITNSGSTTLTNFQIPIELDLSSNKISLPQTPKIIIYDENCNPINFWVEEWEFSSQGANENINALIWVNVTISANSEKTLGIYFDENAIKNRGNASKVFEFYDNFEAWEEWQEYGNGVVSQSNEVAYNGSYSLKKDQRNDPNGGYKLIGKTIERPILVEGYIYRLSSWNGGPSDRVGLEDGDFNGYSITINHNKDFIRLDKRTSGSATSISNESSWDPAENSWYFFRMIIGEQEIALEVYDASDPDRYNIGTTTESVSVLDTTYSQFDRVVVHGGYEYYVDSLRIRKYVDPMPTVTASTTIESKSQQSGSSLQVVNARAYDLTPFLQCISEQEGDIRYFGIYNAPSFFERLEGNMTNHEAYFNLSKQIQDELGTKYGNQYYPIGLVSFMIPSQEYDNKLFDLFNTLNMGIEEGQSSVDYYFLQYYFGNGTKVNAYRVWGISYGILFPNDLSTVPFFLDNETAVAIFGGWGAQDLLVSG</sequence>
<dbReference type="Pfam" id="PF10102">
    <property type="entry name" value="DUF2341"/>
    <property type="match status" value="1"/>
</dbReference>